<evidence type="ECO:0000256" key="13">
    <source>
        <dbReference type="ARBA" id="ARBA00023137"/>
    </source>
</evidence>
<dbReference type="GO" id="GO:0004712">
    <property type="term" value="F:protein serine/threonine/tyrosine kinase activity"/>
    <property type="evidence" value="ECO:0007669"/>
    <property type="project" value="UniProtKB-EC"/>
</dbReference>
<dbReference type="OrthoDB" id="20134at2759"/>
<evidence type="ECO:0000256" key="3">
    <source>
        <dbReference type="ARBA" id="ARBA00005843"/>
    </source>
</evidence>
<reference evidence="21" key="1">
    <citation type="submission" date="2022-07" db="EMBL/GenBank/DDBJ databases">
        <authorList>
            <person name="Trinca V."/>
            <person name="Uliana J.V.C."/>
            <person name="Torres T.T."/>
            <person name="Ward R.J."/>
            <person name="Monesi N."/>
        </authorList>
    </citation>
    <scope>NUCLEOTIDE SEQUENCE</scope>
    <source>
        <strain evidence="21">HSMRA1968</strain>
        <tissue evidence="21">Whole embryos</tissue>
    </source>
</reference>
<keyword evidence="8" id="KW-0479">Metal-binding</keyword>
<evidence type="ECO:0000256" key="14">
    <source>
        <dbReference type="ARBA" id="ARBA00023211"/>
    </source>
</evidence>
<feature type="compositionally biased region" description="Polar residues" evidence="19">
    <location>
        <begin position="332"/>
        <end position="362"/>
    </location>
</feature>
<dbReference type="PROSITE" id="PS00109">
    <property type="entry name" value="PROTEIN_KINASE_TYR"/>
    <property type="match status" value="1"/>
</dbReference>
<evidence type="ECO:0000313" key="21">
    <source>
        <dbReference type="EMBL" id="KAJ6637412.1"/>
    </source>
</evidence>
<evidence type="ECO:0000256" key="1">
    <source>
        <dbReference type="ARBA" id="ARBA00001936"/>
    </source>
</evidence>
<dbReference type="FunFam" id="3.30.200.20:FF:000134">
    <property type="entry name" value="Dual specificity testis-specific protein kinase 2"/>
    <property type="match status" value="1"/>
</dbReference>
<dbReference type="PANTHER" id="PTHR46485">
    <property type="entry name" value="LIM DOMAIN KINASE 1"/>
    <property type="match status" value="1"/>
</dbReference>
<evidence type="ECO:0000256" key="9">
    <source>
        <dbReference type="ARBA" id="ARBA00022741"/>
    </source>
</evidence>
<evidence type="ECO:0000256" key="5">
    <source>
        <dbReference type="ARBA" id="ARBA00022527"/>
    </source>
</evidence>
<dbReference type="GO" id="GO:0004674">
    <property type="term" value="F:protein serine/threonine kinase activity"/>
    <property type="evidence" value="ECO:0007669"/>
    <property type="project" value="UniProtKB-KW"/>
</dbReference>
<dbReference type="InterPro" id="IPR001245">
    <property type="entry name" value="Ser-Thr/Tyr_kinase_cat_dom"/>
</dbReference>
<keyword evidence="9 18" id="KW-0547">Nucleotide-binding</keyword>
<comment type="caution">
    <text evidence="21">The sequence shown here is derived from an EMBL/GenBank/DDBJ whole genome shotgun (WGS) entry which is preliminary data.</text>
</comment>
<dbReference type="PROSITE" id="PS00107">
    <property type="entry name" value="PROTEIN_KINASE_ATP"/>
    <property type="match status" value="1"/>
</dbReference>
<dbReference type="GO" id="GO:0046872">
    <property type="term" value="F:metal ion binding"/>
    <property type="evidence" value="ECO:0007669"/>
    <property type="project" value="UniProtKB-KW"/>
</dbReference>
<dbReference type="FunFam" id="1.10.510.10:FF:000202">
    <property type="entry name" value="Dual specificity testis-specific protein kinase 2"/>
    <property type="match status" value="1"/>
</dbReference>
<feature type="region of interest" description="Disordered" evidence="19">
    <location>
        <begin position="332"/>
        <end position="369"/>
    </location>
</feature>
<comment type="similarity">
    <text evidence="3">Belongs to the protein kinase superfamily. TKL Ser/Thr protein kinase family.</text>
</comment>
<dbReference type="PRINTS" id="PR00109">
    <property type="entry name" value="TYRKINASE"/>
</dbReference>
<dbReference type="EC" id="2.7.12.1" evidence="4"/>
<dbReference type="InterPro" id="IPR050940">
    <property type="entry name" value="Actin_reg-Ser/Thr_kinase"/>
</dbReference>
<evidence type="ECO:0000256" key="11">
    <source>
        <dbReference type="ARBA" id="ARBA00022840"/>
    </source>
</evidence>
<proteinExistence type="inferred from homology"/>
<dbReference type="InterPro" id="IPR008266">
    <property type="entry name" value="Tyr_kinase_AS"/>
</dbReference>
<keyword evidence="22" id="KW-1185">Reference proteome</keyword>
<comment type="catalytic activity">
    <reaction evidence="17">
        <text>L-tyrosyl-[protein] + ATP = O-phospho-L-tyrosyl-[protein] + ADP + H(+)</text>
        <dbReference type="Rhea" id="RHEA:10596"/>
        <dbReference type="Rhea" id="RHEA-COMP:10136"/>
        <dbReference type="Rhea" id="RHEA-COMP:20101"/>
        <dbReference type="ChEBI" id="CHEBI:15378"/>
        <dbReference type="ChEBI" id="CHEBI:30616"/>
        <dbReference type="ChEBI" id="CHEBI:46858"/>
        <dbReference type="ChEBI" id="CHEBI:61978"/>
        <dbReference type="ChEBI" id="CHEBI:456216"/>
        <dbReference type="EC" id="2.7.12.1"/>
    </reaction>
</comment>
<dbReference type="GO" id="GO:0030036">
    <property type="term" value="P:actin cytoskeleton organization"/>
    <property type="evidence" value="ECO:0007669"/>
    <property type="project" value="TreeGrafter"/>
</dbReference>
<dbReference type="GO" id="GO:0005524">
    <property type="term" value="F:ATP binding"/>
    <property type="evidence" value="ECO:0007669"/>
    <property type="project" value="UniProtKB-UniRule"/>
</dbReference>
<accession>A0A9Q0RYH9</accession>
<dbReference type="EMBL" id="WJQU01000003">
    <property type="protein sequence ID" value="KAJ6637412.1"/>
    <property type="molecule type" value="Genomic_DNA"/>
</dbReference>
<dbReference type="Gene3D" id="1.10.510.10">
    <property type="entry name" value="Transferase(Phosphotransferase) domain 1"/>
    <property type="match status" value="1"/>
</dbReference>
<dbReference type="GO" id="GO:0005634">
    <property type="term" value="C:nucleus"/>
    <property type="evidence" value="ECO:0007669"/>
    <property type="project" value="TreeGrafter"/>
</dbReference>
<comment type="catalytic activity">
    <reaction evidence="15">
        <text>L-seryl-[protein] + ATP = O-phospho-L-seryl-[protein] + ADP + H(+)</text>
        <dbReference type="Rhea" id="RHEA:17989"/>
        <dbReference type="Rhea" id="RHEA-COMP:9863"/>
        <dbReference type="Rhea" id="RHEA-COMP:11604"/>
        <dbReference type="ChEBI" id="CHEBI:15378"/>
        <dbReference type="ChEBI" id="CHEBI:29999"/>
        <dbReference type="ChEBI" id="CHEBI:30616"/>
        <dbReference type="ChEBI" id="CHEBI:83421"/>
        <dbReference type="ChEBI" id="CHEBI:456216"/>
        <dbReference type="EC" id="2.7.12.1"/>
    </reaction>
</comment>
<evidence type="ECO:0000256" key="19">
    <source>
        <dbReference type="SAM" id="MobiDB-lite"/>
    </source>
</evidence>
<keyword evidence="14" id="KW-0464">Manganese</keyword>
<feature type="binding site" evidence="18">
    <location>
        <position position="76"/>
    </location>
    <ligand>
        <name>ATP</name>
        <dbReference type="ChEBI" id="CHEBI:30616"/>
    </ligand>
</feature>
<feature type="domain" description="Protein kinase" evidence="20">
    <location>
        <begin position="47"/>
        <end position="302"/>
    </location>
</feature>
<evidence type="ECO:0000256" key="15">
    <source>
        <dbReference type="ARBA" id="ARBA00049003"/>
    </source>
</evidence>
<dbReference type="GO" id="GO:0005737">
    <property type="term" value="C:cytoplasm"/>
    <property type="evidence" value="ECO:0007669"/>
    <property type="project" value="TreeGrafter"/>
</dbReference>
<dbReference type="GO" id="GO:0004713">
    <property type="term" value="F:protein tyrosine kinase activity"/>
    <property type="evidence" value="ECO:0007669"/>
    <property type="project" value="UniProtKB-KW"/>
</dbReference>
<name>A0A9Q0RYH9_9DIPT</name>
<evidence type="ECO:0000256" key="7">
    <source>
        <dbReference type="ARBA" id="ARBA00022679"/>
    </source>
</evidence>
<keyword evidence="10 21" id="KW-0418">Kinase</keyword>
<dbReference type="PANTHER" id="PTHR46485:SF5">
    <property type="entry name" value="CENTER DIVIDER, ISOFORM A"/>
    <property type="match status" value="1"/>
</dbReference>
<keyword evidence="11 18" id="KW-0067">ATP-binding</keyword>
<evidence type="ECO:0000313" key="22">
    <source>
        <dbReference type="Proteomes" id="UP001151699"/>
    </source>
</evidence>
<dbReference type="PROSITE" id="PS50011">
    <property type="entry name" value="PROTEIN_KINASE_DOM"/>
    <property type="match status" value="1"/>
</dbReference>
<feature type="region of interest" description="Disordered" evidence="19">
    <location>
        <begin position="1"/>
        <end position="24"/>
    </location>
</feature>
<comment type="cofactor">
    <cofactor evidence="2">
        <name>Mg(2+)</name>
        <dbReference type="ChEBI" id="CHEBI:18420"/>
    </cofactor>
</comment>
<dbReference type="InterPro" id="IPR017441">
    <property type="entry name" value="Protein_kinase_ATP_BS"/>
</dbReference>
<evidence type="ECO:0000256" key="4">
    <source>
        <dbReference type="ARBA" id="ARBA00013203"/>
    </source>
</evidence>
<evidence type="ECO:0000259" key="20">
    <source>
        <dbReference type="PROSITE" id="PS50011"/>
    </source>
</evidence>
<sequence length="958" mass="107121">MDSNQHTGPGPPTGSTLKLKGHSDRLVTGPSCRALRTAVSALYSVDDFIREKIGSGFFSEVYKVTHRTTSQVMVLKMNQLRSNRPNMLREVQLLNKLSHPNILRFMGVCVQEGQLHALTEYINGGSLEQLLANSAEPLNAAMKVRLALGISRGMTYLHAAGLFHRDLTSKNVLIRKLADGALDAVVGDFGLAAKIPKKSKTRLDTVGSPYWMSPECLKGQWYDETSDVFSFGIILCEIIARIEADPDILPRTDSFGLDYLSFVDLCPNDTPPVFLRLAFYCCTYDPKSRPTFNEITKKLTLLLDKLSDGTIQQNPHLLTQTSMQETKSYHNGNANSQHTNFHNNSISPKRNSIDANIFTPTESSEEDDEYIKLRNRKEKLNSSLQHRRSMSENVILFPPHTTPSDKARCHMLNRQGSKLIVEEDIQPEECPIYPNISLRKVAGTMFLKDPQYKPRSGEPQAKSNPFTALAQLRGVKKILGANPSTYAAGTTGALFSSCFEMSSPFLRELSIFQKLNTKANGDSLPKSLPTSPTSIRRNYASKIENSVEDKIFKSAKVKGSSSDEIKVNGTPRIEAESTMVNGMNGDCNGSSDLELDPVKSTGTIKKYKANSLFSHPLFKNGNADNSSDILNSKEVELDELTNGDANHKNEANDCVNFDHSKYARRGSSESGFFSCLNEDFSVYKPTCCCIDKLQPNVKLDQDYQYTLCRCCLYSNSKVSCATLDDSSCLYMMDDGSTNMSSLRSVDDLELSDSLSKRRYNCRLNNVDIDARSIDMGLINRLALDSEIKNLIQKNPFGNQLLYCQNRTSSIYTDSSDDISSLAGSDSLLWDDRNFTTIPNTRSAQIAKIVEYFERKGQTFKPFNVPETFRSTPLSQRQNATSPFTECFAEFRSEYPFGGANRKFVDYKARATAADYEAFCMELDKRPSQHRLMVCEGAVKSKLQIFDKLTSKHHSVHRE</sequence>
<gene>
    <name evidence="21" type="primary">Tesk1</name>
    <name evidence="21" type="ORF">Bhyg_10142</name>
</gene>
<evidence type="ECO:0000256" key="10">
    <source>
        <dbReference type="ARBA" id="ARBA00022777"/>
    </source>
</evidence>
<evidence type="ECO:0000256" key="2">
    <source>
        <dbReference type="ARBA" id="ARBA00001946"/>
    </source>
</evidence>
<evidence type="ECO:0000256" key="16">
    <source>
        <dbReference type="ARBA" id="ARBA00049308"/>
    </source>
</evidence>
<evidence type="ECO:0000256" key="17">
    <source>
        <dbReference type="ARBA" id="ARBA00051680"/>
    </source>
</evidence>
<keyword evidence="12" id="KW-0460">Magnesium</keyword>
<dbReference type="Pfam" id="PF07714">
    <property type="entry name" value="PK_Tyr_Ser-Thr"/>
    <property type="match status" value="1"/>
</dbReference>
<keyword evidence="6" id="KW-0597">Phosphoprotein</keyword>
<dbReference type="AlphaFoldDB" id="A0A9Q0RYH9"/>
<evidence type="ECO:0000256" key="12">
    <source>
        <dbReference type="ARBA" id="ARBA00022842"/>
    </source>
</evidence>
<dbReference type="Proteomes" id="UP001151699">
    <property type="component" value="Chromosome X"/>
</dbReference>
<keyword evidence="13" id="KW-0829">Tyrosine-protein kinase</keyword>
<keyword evidence="5" id="KW-0723">Serine/threonine-protein kinase</keyword>
<dbReference type="SUPFAM" id="SSF56112">
    <property type="entry name" value="Protein kinase-like (PK-like)"/>
    <property type="match status" value="1"/>
</dbReference>
<protein>
    <recommendedName>
        <fullName evidence="4">dual-specificity kinase</fullName>
        <ecNumber evidence="4">2.7.12.1</ecNumber>
    </recommendedName>
</protein>
<comment type="cofactor">
    <cofactor evidence="1">
        <name>Mn(2+)</name>
        <dbReference type="ChEBI" id="CHEBI:29035"/>
    </cofactor>
</comment>
<comment type="catalytic activity">
    <reaction evidence="16">
        <text>L-threonyl-[protein] + ATP = O-phospho-L-threonyl-[protein] + ADP + H(+)</text>
        <dbReference type="Rhea" id="RHEA:46608"/>
        <dbReference type="Rhea" id="RHEA-COMP:11060"/>
        <dbReference type="Rhea" id="RHEA-COMP:11605"/>
        <dbReference type="ChEBI" id="CHEBI:15378"/>
        <dbReference type="ChEBI" id="CHEBI:30013"/>
        <dbReference type="ChEBI" id="CHEBI:30616"/>
        <dbReference type="ChEBI" id="CHEBI:61977"/>
        <dbReference type="ChEBI" id="CHEBI:456216"/>
        <dbReference type="EC" id="2.7.12.1"/>
    </reaction>
</comment>
<evidence type="ECO:0000256" key="18">
    <source>
        <dbReference type="PROSITE-ProRule" id="PRU10141"/>
    </source>
</evidence>
<evidence type="ECO:0000256" key="8">
    <source>
        <dbReference type="ARBA" id="ARBA00022723"/>
    </source>
</evidence>
<dbReference type="InterPro" id="IPR000719">
    <property type="entry name" value="Prot_kinase_dom"/>
</dbReference>
<evidence type="ECO:0000256" key="6">
    <source>
        <dbReference type="ARBA" id="ARBA00022553"/>
    </source>
</evidence>
<dbReference type="InterPro" id="IPR011009">
    <property type="entry name" value="Kinase-like_dom_sf"/>
</dbReference>
<dbReference type="Gene3D" id="3.30.200.20">
    <property type="entry name" value="Phosphorylase Kinase, domain 1"/>
    <property type="match status" value="1"/>
</dbReference>
<organism evidence="21 22">
    <name type="scientific">Pseudolycoriella hygida</name>
    <dbReference type="NCBI Taxonomy" id="35572"/>
    <lineage>
        <taxon>Eukaryota</taxon>
        <taxon>Metazoa</taxon>
        <taxon>Ecdysozoa</taxon>
        <taxon>Arthropoda</taxon>
        <taxon>Hexapoda</taxon>
        <taxon>Insecta</taxon>
        <taxon>Pterygota</taxon>
        <taxon>Neoptera</taxon>
        <taxon>Endopterygota</taxon>
        <taxon>Diptera</taxon>
        <taxon>Nematocera</taxon>
        <taxon>Sciaroidea</taxon>
        <taxon>Sciaridae</taxon>
        <taxon>Pseudolycoriella</taxon>
    </lineage>
</organism>
<keyword evidence="7" id="KW-0808">Transferase</keyword>